<accession>A0A6N4TGS2</accession>
<dbReference type="SUPFAM" id="SSF50037">
    <property type="entry name" value="C-terminal domain of transcriptional repressors"/>
    <property type="match status" value="1"/>
</dbReference>
<proteinExistence type="predicted"/>
<dbReference type="SMART" id="SM00899">
    <property type="entry name" value="FeoA"/>
    <property type="match status" value="1"/>
</dbReference>
<organism evidence="3 4">
    <name type="scientific">Amedibacterium intestinale</name>
    <dbReference type="NCBI Taxonomy" id="2583452"/>
    <lineage>
        <taxon>Bacteria</taxon>
        <taxon>Bacillati</taxon>
        <taxon>Bacillota</taxon>
        <taxon>Erysipelotrichia</taxon>
        <taxon>Erysipelotrichales</taxon>
        <taxon>Erysipelotrichaceae</taxon>
        <taxon>Amedibacterium</taxon>
    </lineage>
</organism>
<dbReference type="Proteomes" id="UP000464754">
    <property type="component" value="Chromosome"/>
</dbReference>
<dbReference type="Gene3D" id="2.30.30.90">
    <property type="match status" value="1"/>
</dbReference>
<dbReference type="EMBL" id="AP019695">
    <property type="protein sequence ID" value="BBK21927.1"/>
    <property type="molecule type" value="Genomic_DNA"/>
</dbReference>
<dbReference type="AlphaFoldDB" id="A0A6N4TGS2"/>
<dbReference type="Pfam" id="PF04023">
    <property type="entry name" value="FeoA"/>
    <property type="match status" value="1"/>
</dbReference>
<sequence length="80" mass="9269">MKNLYEIPFYQCVYVKEIHHHTAMKRRLMDLGFTIGSEIMPLMESISGNMRAFKVKGCVIALRKQDAMCIMVEEKRDGSV</sequence>
<dbReference type="GO" id="GO:0046914">
    <property type="term" value="F:transition metal ion binding"/>
    <property type="evidence" value="ECO:0007669"/>
    <property type="project" value="InterPro"/>
</dbReference>
<dbReference type="InterPro" id="IPR007167">
    <property type="entry name" value="Fe-transptr_FeoA-like"/>
</dbReference>
<keyword evidence="1" id="KW-0408">Iron</keyword>
<feature type="domain" description="Ferrous iron transporter FeoA-like" evidence="2">
    <location>
        <begin position="2"/>
        <end position="74"/>
    </location>
</feature>
<dbReference type="RefSeq" id="WP_163051576.1">
    <property type="nucleotide sequence ID" value="NZ_AP019695.1"/>
</dbReference>
<name>A0A6N4TGS2_9FIRM</name>
<dbReference type="InterPro" id="IPR038157">
    <property type="entry name" value="FeoA_core_dom"/>
</dbReference>
<evidence type="ECO:0000259" key="2">
    <source>
        <dbReference type="SMART" id="SM00899"/>
    </source>
</evidence>
<keyword evidence="4" id="KW-1185">Reference proteome</keyword>
<evidence type="ECO:0000313" key="4">
    <source>
        <dbReference type="Proteomes" id="UP000464754"/>
    </source>
</evidence>
<evidence type="ECO:0000313" key="3">
    <source>
        <dbReference type="EMBL" id="BBK21927.1"/>
    </source>
</evidence>
<reference evidence="4" key="1">
    <citation type="submission" date="2019-05" db="EMBL/GenBank/DDBJ databases">
        <title>Complete genome sequencing of Absiella argi strain JCM 30884.</title>
        <authorList>
            <person name="Sakamoto M."/>
            <person name="Murakami T."/>
            <person name="Mori H."/>
        </authorList>
    </citation>
    <scope>NUCLEOTIDE SEQUENCE [LARGE SCALE GENOMIC DNA]</scope>
    <source>
        <strain evidence="4">JCM 30884</strain>
    </source>
</reference>
<evidence type="ECO:0000256" key="1">
    <source>
        <dbReference type="ARBA" id="ARBA00023004"/>
    </source>
</evidence>
<gene>
    <name evidence="3" type="ORF">Aargi30884_08300</name>
</gene>
<dbReference type="KEGG" id="aarg:Aargi30884_08300"/>
<dbReference type="InterPro" id="IPR008988">
    <property type="entry name" value="Transcriptional_repressor_C"/>
</dbReference>
<protein>
    <recommendedName>
        <fullName evidence="2">Ferrous iron transporter FeoA-like domain-containing protein</fullName>
    </recommendedName>
</protein>